<dbReference type="Pfam" id="PF07103">
    <property type="entry name" value="DUF1365"/>
    <property type="match status" value="1"/>
</dbReference>
<dbReference type="Gene3D" id="1.10.3110.10">
    <property type="entry name" value="protoporphyrinogen ix oxidase, domain 3"/>
    <property type="match status" value="1"/>
</dbReference>
<keyword evidence="4" id="KW-1185">Reference proteome</keyword>
<evidence type="ECO:0000256" key="1">
    <source>
        <dbReference type="SAM" id="MobiDB-lite"/>
    </source>
</evidence>
<comment type="caution">
    <text evidence="3">The sequence shown here is derived from an EMBL/GenBank/DDBJ whole genome shotgun (WGS) entry which is preliminary data.</text>
</comment>
<feature type="domain" description="Amine oxidase" evidence="2">
    <location>
        <begin position="17"/>
        <end position="440"/>
    </location>
</feature>
<dbReference type="InterPro" id="IPR050464">
    <property type="entry name" value="Zeta_carotene_desat/Oxidored"/>
</dbReference>
<dbReference type="Proteomes" id="UP000537326">
    <property type="component" value="Unassembled WGS sequence"/>
</dbReference>
<organism evidence="3 4">
    <name type="scientific">Nocardioides marinus</name>
    <dbReference type="NCBI Taxonomy" id="374514"/>
    <lineage>
        <taxon>Bacteria</taxon>
        <taxon>Bacillati</taxon>
        <taxon>Actinomycetota</taxon>
        <taxon>Actinomycetes</taxon>
        <taxon>Propionibacteriales</taxon>
        <taxon>Nocardioidaceae</taxon>
        <taxon>Nocardioides</taxon>
    </lineage>
</organism>
<reference evidence="3 4" key="1">
    <citation type="submission" date="2020-07" db="EMBL/GenBank/DDBJ databases">
        <title>Sequencing the genomes of 1000 actinobacteria strains.</title>
        <authorList>
            <person name="Klenk H.-P."/>
        </authorList>
    </citation>
    <scope>NUCLEOTIDE SEQUENCE [LARGE SCALE GENOMIC DNA]</scope>
    <source>
        <strain evidence="3 4">DSM 18248</strain>
    </source>
</reference>
<dbReference type="EMBL" id="JACBZI010000001">
    <property type="protein sequence ID" value="NYI11888.1"/>
    <property type="molecule type" value="Genomic_DNA"/>
</dbReference>
<dbReference type="AlphaFoldDB" id="A0A7Z0C477"/>
<sequence>METQHPPRTVAVVGSGVAGLVAAYVASRTATVTVYEADDRLGGHADTHDVVDPTGTRLGIDTGFIVHNRRTYPTLLRVFAELGVATQESEMSMSIRDDDSDLEWAGALGRQGVIPTRGHLRRPAYLRMLAEIPRFHRRAKALLEQSAGRGASATSLETRGPDQTLQEFLDEHGFSPYFVRHFMEPLVAAVWSCDPEVALEYPARYLFSFLSHHGMLSIFGSPTWRTVSGGSHRYVERIAAALDSSGGTVRLGTKVTSLLETPTGVEITDGNGEVSTYDAVVVATHPHQALALLAEPTAAHREVLGAMPYSPNTALLHTDTSLMPRLTQTWASWNFMRPGAAQERPDGSDGVVVTYDLTRLQRLPTDTHYLVTLGGEHLVDPSTVIDRMEYEHPLYTPESVAAQRRLPELDTDRVAFAGAYHGWGFHEDGARSGLAAVERLGLTWPEPVVEQQGAPATSGRRDLRTPALYRTTITHTRRQPFERTFTHRSHTWLVDVDELPDHRPLAFARGTFEARDHLGSPDRSLRQNLEAFLATEGVTLDPAGRILLATQPRAFSYCFNPISVWWCLDHLGRREATVVEVHNTYGDRHAYLVDPDEQGRARTDKAMYVSPFHGTDGHYELAVPLPGERLHVAVTLHAEGTRFSASLAGHRSDAGALRSTSAALRGSALIRMHGIWLWLRRLPVRPRPTHAQLAVQPTRRTADRPAVHTSEAGTRR</sequence>
<dbReference type="Gene3D" id="3.90.660.20">
    <property type="entry name" value="Protoporphyrinogen oxidase, mitochondrial, domain 2"/>
    <property type="match status" value="1"/>
</dbReference>
<proteinExistence type="predicted"/>
<dbReference type="Gene3D" id="3.50.50.60">
    <property type="entry name" value="FAD/NAD(P)-binding domain"/>
    <property type="match status" value="1"/>
</dbReference>
<dbReference type="Pfam" id="PF01593">
    <property type="entry name" value="Amino_oxidase"/>
    <property type="match status" value="1"/>
</dbReference>
<protein>
    <submittedName>
        <fullName evidence="3">Putative NAD/FAD-binding protein/DUF1365 family protein</fullName>
    </submittedName>
</protein>
<dbReference type="GO" id="GO:0016491">
    <property type="term" value="F:oxidoreductase activity"/>
    <property type="evidence" value="ECO:0007669"/>
    <property type="project" value="InterPro"/>
</dbReference>
<dbReference type="SUPFAM" id="SSF51905">
    <property type="entry name" value="FAD/NAD(P)-binding domain"/>
    <property type="match status" value="1"/>
</dbReference>
<dbReference type="RefSeq" id="WP_179532514.1">
    <property type="nucleotide sequence ID" value="NZ_BAAAPP010000019.1"/>
</dbReference>
<name>A0A7Z0C477_9ACTN</name>
<evidence type="ECO:0000313" key="3">
    <source>
        <dbReference type="EMBL" id="NYI11888.1"/>
    </source>
</evidence>
<gene>
    <name evidence="3" type="ORF">BKA05_003403</name>
</gene>
<dbReference type="PANTHER" id="PTHR42923">
    <property type="entry name" value="PROTOPORPHYRINOGEN OXIDASE"/>
    <property type="match status" value="1"/>
</dbReference>
<feature type="region of interest" description="Disordered" evidence="1">
    <location>
        <begin position="691"/>
        <end position="716"/>
    </location>
</feature>
<evidence type="ECO:0000313" key="4">
    <source>
        <dbReference type="Proteomes" id="UP000537326"/>
    </source>
</evidence>
<accession>A0A7Z0C477</accession>
<evidence type="ECO:0000259" key="2">
    <source>
        <dbReference type="Pfam" id="PF01593"/>
    </source>
</evidence>
<dbReference type="InterPro" id="IPR010775">
    <property type="entry name" value="DUF1365"/>
</dbReference>
<dbReference type="InterPro" id="IPR036188">
    <property type="entry name" value="FAD/NAD-bd_sf"/>
</dbReference>
<dbReference type="InterPro" id="IPR002937">
    <property type="entry name" value="Amino_oxidase"/>
</dbReference>
<dbReference type="PANTHER" id="PTHR42923:SF17">
    <property type="entry name" value="AMINE OXIDASE DOMAIN-CONTAINING PROTEIN"/>
    <property type="match status" value="1"/>
</dbReference>